<evidence type="ECO:0000256" key="8">
    <source>
        <dbReference type="ARBA" id="ARBA00037993"/>
    </source>
</evidence>
<dbReference type="GO" id="GO:0008616">
    <property type="term" value="P:tRNA queuosine(34) biosynthetic process"/>
    <property type="evidence" value="ECO:0007669"/>
    <property type="project" value="UniProtKB-UniRule"/>
</dbReference>
<dbReference type="UniPathway" id="UPA00391"/>
<dbReference type="Proteomes" id="UP000542342">
    <property type="component" value="Unassembled WGS sequence"/>
</dbReference>
<dbReference type="Pfam" id="PF06508">
    <property type="entry name" value="QueC"/>
    <property type="match status" value="1"/>
</dbReference>
<evidence type="ECO:0000313" key="13">
    <source>
        <dbReference type="Proteomes" id="UP000542342"/>
    </source>
</evidence>
<feature type="binding site" evidence="11">
    <location>
        <position position="193"/>
    </location>
    <ligand>
        <name>Zn(2+)</name>
        <dbReference type="ChEBI" id="CHEBI:29105"/>
    </ligand>
</feature>
<proteinExistence type="inferred from homology"/>
<dbReference type="PANTHER" id="PTHR42914:SF1">
    <property type="entry name" value="7-CYANO-7-DEAZAGUANINE SYNTHASE"/>
    <property type="match status" value="1"/>
</dbReference>
<evidence type="ECO:0000256" key="9">
    <source>
        <dbReference type="ARBA" id="ARBA00039149"/>
    </source>
</evidence>
<dbReference type="PANTHER" id="PTHR42914">
    <property type="entry name" value="7-CYANO-7-DEAZAGUANINE SYNTHASE"/>
    <property type="match status" value="1"/>
</dbReference>
<dbReference type="PIRSF" id="PIRSF006293">
    <property type="entry name" value="ExsB"/>
    <property type="match status" value="1"/>
</dbReference>
<keyword evidence="7 11" id="KW-0067">ATP-binding</keyword>
<comment type="pathway">
    <text evidence="1 11">Purine metabolism; 7-cyano-7-deazaguanine biosynthesis.</text>
</comment>
<dbReference type="NCBIfam" id="TIGR00364">
    <property type="entry name" value="7-cyano-7-deazaguanine synthase QueC"/>
    <property type="match status" value="1"/>
</dbReference>
<gene>
    <name evidence="11 12" type="primary">queC</name>
    <name evidence="12" type="ORF">H0921_12070</name>
</gene>
<evidence type="ECO:0000256" key="2">
    <source>
        <dbReference type="ARBA" id="ARBA00022598"/>
    </source>
</evidence>
<dbReference type="RefSeq" id="WP_194538410.1">
    <property type="nucleotide sequence ID" value="NZ_JACEFB010000009.1"/>
</dbReference>
<reference evidence="12 13" key="1">
    <citation type="submission" date="2020-07" db="EMBL/GenBank/DDBJ databases">
        <title>Thermogemmata thermophila gen. nov., sp. nov., a novel moderate thermophilic planctomycete from a Kamchatka hot spring.</title>
        <authorList>
            <person name="Elcheninov A.G."/>
            <person name="Podosokorskaya O.A."/>
            <person name="Kovaleva O.L."/>
            <person name="Novikov A."/>
            <person name="Bonch-Osmolovskaya E.A."/>
            <person name="Toshchakov S.V."/>
            <person name="Kublanov I.V."/>
        </authorList>
    </citation>
    <scope>NUCLEOTIDE SEQUENCE [LARGE SCALE GENOMIC DNA]</scope>
    <source>
        <strain evidence="12 13">2918</strain>
    </source>
</reference>
<evidence type="ECO:0000256" key="1">
    <source>
        <dbReference type="ARBA" id="ARBA00005061"/>
    </source>
</evidence>
<dbReference type="InterPro" id="IPR014729">
    <property type="entry name" value="Rossmann-like_a/b/a_fold"/>
</dbReference>
<evidence type="ECO:0000256" key="3">
    <source>
        <dbReference type="ARBA" id="ARBA00022723"/>
    </source>
</evidence>
<dbReference type="EMBL" id="JACEFB010000009">
    <property type="protein sequence ID" value="MBA2226899.1"/>
    <property type="molecule type" value="Genomic_DNA"/>
</dbReference>
<dbReference type="CDD" id="cd01995">
    <property type="entry name" value="QueC-like"/>
    <property type="match status" value="1"/>
</dbReference>
<evidence type="ECO:0000256" key="4">
    <source>
        <dbReference type="ARBA" id="ARBA00022741"/>
    </source>
</evidence>
<dbReference type="AlphaFoldDB" id="A0A7V9ACD0"/>
<protein>
    <recommendedName>
        <fullName evidence="9 11">7-cyano-7-deazaguanine synthase</fullName>
        <ecNumber evidence="9 11">6.3.4.20</ecNumber>
    </recommendedName>
    <alternativeName>
        <fullName evidence="11">7-cyano-7-carbaguanine synthase</fullName>
    </alternativeName>
    <alternativeName>
        <fullName evidence="11">PreQ(0) synthase</fullName>
    </alternativeName>
    <alternativeName>
        <fullName evidence="11">Queuosine biosynthesis protein QueC</fullName>
    </alternativeName>
</protein>
<evidence type="ECO:0000256" key="11">
    <source>
        <dbReference type="HAMAP-Rule" id="MF_01633"/>
    </source>
</evidence>
<keyword evidence="3 11" id="KW-0479">Metal-binding</keyword>
<dbReference type="InterPro" id="IPR018317">
    <property type="entry name" value="QueC"/>
</dbReference>
<comment type="similarity">
    <text evidence="8 11">Belongs to the QueC family.</text>
</comment>
<feature type="binding site" evidence="11">
    <location>
        <begin position="9"/>
        <end position="19"/>
    </location>
    <ligand>
        <name>ATP</name>
        <dbReference type="ChEBI" id="CHEBI:30616"/>
    </ligand>
</feature>
<feature type="binding site" evidence="11">
    <location>
        <position position="206"/>
    </location>
    <ligand>
        <name>Zn(2+)</name>
        <dbReference type="ChEBI" id="CHEBI:29105"/>
    </ligand>
</feature>
<sequence length="245" mass="26032">MAGKAVVLLSGGLDSATTCALAREEGYTVYALSVDYGQRHRIELERARQLARRLGVAEHRIVAVDLRAIGGSALTADIPVPKDRPAEALAQGIPITYVPARNTLLLALALGYAETLGAFDIFIGANVLDYSGYPDCRPEFLRAFETLAQLATQAGVEGRGRFRIHAPLLYLTKAEIIRQGQRLGVDYALTLSCYDPDPQGRPCGHCDACQLRKKGFAEAGIADPAEAGLASASPAVLEQSAGALP</sequence>
<keyword evidence="5 11" id="KW-0671">Queuosine biosynthesis</keyword>
<dbReference type="HAMAP" id="MF_01633">
    <property type="entry name" value="QueC"/>
    <property type="match status" value="1"/>
</dbReference>
<evidence type="ECO:0000313" key="12">
    <source>
        <dbReference type="EMBL" id="MBA2226899.1"/>
    </source>
</evidence>
<keyword evidence="4 11" id="KW-0547">Nucleotide-binding</keyword>
<dbReference type="Gene3D" id="3.40.50.620">
    <property type="entry name" value="HUPs"/>
    <property type="match status" value="1"/>
</dbReference>
<keyword evidence="2 11" id="KW-0436">Ligase</keyword>
<dbReference type="GO" id="GO:0016879">
    <property type="term" value="F:ligase activity, forming carbon-nitrogen bonds"/>
    <property type="evidence" value="ECO:0007669"/>
    <property type="project" value="UniProtKB-UniRule"/>
</dbReference>
<feature type="binding site" evidence="11">
    <location>
        <position position="203"/>
    </location>
    <ligand>
        <name>Zn(2+)</name>
        <dbReference type="ChEBI" id="CHEBI:29105"/>
    </ligand>
</feature>
<dbReference type="GO" id="GO:0008270">
    <property type="term" value="F:zinc ion binding"/>
    <property type="evidence" value="ECO:0007669"/>
    <property type="project" value="UniProtKB-UniRule"/>
</dbReference>
<organism evidence="12 13">
    <name type="scientific">Thermogemmata fonticola</name>
    <dbReference type="NCBI Taxonomy" id="2755323"/>
    <lineage>
        <taxon>Bacteria</taxon>
        <taxon>Pseudomonadati</taxon>
        <taxon>Planctomycetota</taxon>
        <taxon>Planctomycetia</taxon>
        <taxon>Gemmatales</taxon>
        <taxon>Gemmataceae</taxon>
        <taxon>Thermogemmata</taxon>
    </lineage>
</organism>
<comment type="function">
    <text evidence="11">Catalyzes the ATP-dependent conversion of 7-carboxy-7-deazaguanine (CDG) to 7-cyano-7-deazaguanine (preQ(0)).</text>
</comment>
<evidence type="ECO:0000256" key="5">
    <source>
        <dbReference type="ARBA" id="ARBA00022785"/>
    </source>
</evidence>
<comment type="cofactor">
    <cofactor evidence="11">
        <name>Zn(2+)</name>
        <dbReference type="ChEBI" id="CHEBI:29105"/>
    </cofactor>
    <text evidence="11">Binds 1 zinc ion per subunit.</text>
</comment>
<evidence type="ECO:0000256" key="10">
    <source>
        <dbReference type="ARBA" id="ARBA00047890"/>
    </source>
</evidence>
<evidence type="ECO:0000256" key="7">
    <source>
        <dbReference type="ARBA" id="ARBA00022840"/>
    </source>
</evidence>
<keyword evidence="13" id="KW-1185">Reference proteome</keyword>
<feature type="binding site" evidence="11">
    <location>
        <position position="209"/>
    </location>
    <ligand>
        <name>Zn(2+)</name>
        <dbReference type="ChEBI" id="CHEBI:29105"/>
    </ligand>
</feature>
<comment type="caution">
    <text evidence="12">The sequence shown here is derived from an EMBL/GenBank/DDBJ whole genome shotgun (WGS) entry which is preliminary data.</text>
</comment>
<dbReference type="SUPFAM" id="SSF52402">
    <property type="entry name" value="Adenine nucleotide alpha hydrolases-like"/>
    <property type="match status" value="1"/>
</dbReference>
<accession>A0A7V9ACD0</accession>
<name>A0A7V9ACD0_9BACT</name>
<dbReference type="GO" id="GO:0005524">
    <property type="term" value="F:ATP binding"/>
    <property type="evidence" value="ECO:0007669"/>
    <property type="project" value="UniProtKB-UniRule"/>
</dbReference>
<keyword evidence="6 11" id="KW-0862">Zinc</keyword>
<dbReference type="EC" id="6.3.4.20" evidence="9 11"/>
<comment type="catalytic activity">
    <reaction evidence="10 11">
        <text>7-carboxy-7-carbaguanine + NH4(+) + 2 ATP = 7-cyano-7-carbaguanine + 2 AMP + 2 diphosphate + 2 H(+)</text>
        <dbReference type="Rhea" id="RHEA:27982"/>
        <dbReference type="ChEBI" id="CHEBI:15378"/>
        <dbReference type="ChEBI" id="CHEBI:28938"/>
        <dbReference type="ChEBI" id="CHEBI:30616"/>
        <dbReference type="ChEBI" id="CHEBI:33019"/>
        <dbReference type="ChEBI" id="CHEBI:45075"/>
        <dbReference type="ChEBI" id="CHEBI:61036"/>
        <dbReference type="ChEBI" id="CHEBI:456215"/>
        <dbReference type="EC" id="6.3.4.20"/>
    </reaction>
</comment>
<evidence type="ECO:0000256" key="6">
    <source>
        <dbReference type="ARBA" id="ARBA00022833"/>
    </source>
</evidence>